<dbReference type="Gene3D" id="1.20.120.1810">
    <property type="match status" value="1"/>
</dbReference>
<dbReference type="EMBL" id="NMUH01000128">
    <property type="protein sequence ID" value="MQL72366.1"/>
    <property type="molecule type" value="Genomic_DNA"/>
</dbReference>
<dbReference type="GO" id="GO:0003677">
    <property type="term" value="F:DNA binding"/>
    <property type="evidence" value="ECO:0007669"/>
    <property type="project" value="UniProtKB-KW"/>
</dbReference>
<dbReference type="SUPFAM" id="SSF88659">
    <property type="entry name" value="Sigma3 and sigma4 domains of RNA polymerase sigma factors"/>
    <property type="match status" value="1"/>
</dbReference>
<sequence length="574" mass="65513">MPEEGELSHTHVLRTFTNPLGILQRSQSLKMEEVNVDIKHEGSNKPNRIMNKLTEDMTASDNLLSFSLLMENIYEIEDILDDSGLVKLEREIMIQIERLGALNIFHACLSRTYMIPVSLNLAFSLTKHKDFPVNEEMDDVPVEDQMDNIVVPSRRKKERKLRRQRASEKAANMPALSLSSKVIQKERNDTVSFASDLTGTFSKSRTRRLAVAKNESRMSMGVKDVAKLEKTRLELEERTGKTVSFLRWAQAVGTDEKTLQQRLQFGWYCKDRLLKSTRSLVIYIARSYRGMGIAFDDLIQAGNIGILQGAERFDPSRGYKFSTYVQYWIRKSMSAVVARHSRGVYIPATMEKSIKQLQKARNTLSSSGRCAQDVDVAEFTGLSLAKVRLAGKCAKVIGSIDQKIGDGWNIKGTDCLILPSESPETALSPMLHFYPPKKMWTEVTPDVSLRTPEDTVMRQHMKKDINKFLECLHPRERQVLLLRYGMEDSRRMSLEEIGRLLHVSKEWVRRIEMAALAKLRKEEIQGELKHYLHLQREETDCFLFGVGYPCLLVPLSVAISSFGSDGKVHFKMTL</sequence>
<gene>
    <name evidence="7" type="ORF">Taro_004701</name>
</gene>
<dbReference type="GO" id="GO:0016987">
    <property type="term" value="F:sigma factor activity"/>
    <property type="evidence" value="ECO:0007669"/>
    <property type="project" value="UniProtKB-KW"/>
</dbReference>
<dbReference type="InterPro" id="IPR013324">
    <property type="entry name" value="RNA_pol_sigma_r3/r4-like"/>
</dbReference>
<dbReference type="InterPro" id="IPR050239">
    <property type="entry name" value="Sigma-70_RNA_pol_init_factors"/>
</dbReference>
<comment type="caution">
    <text evidence="7">The sequence shown here is derived from an EMBL/GenBank/DDBJ whole genome shotgun (WGS) entry which is preliminary data.</text>
</comment>
<keyword evidence="5" id="KW-0804">Transcription</keyword>
<dbReference type="SUPFAM" id="SSF88946">
    <property type="entry name" value="Sigma2 domain of RNA polymerase sigma factors"/>
    <property type="match status" value="1"/>
</dbReference>
<dbReference type="NCBIfam" id="TIGR02937">
    <property type="entry name" value="sigma70-ECF"/>
    <property type="match status" value="1"/>
</dbReference>
<keyword evidence="4" id="KW-0238">DNA-binding</keyword>
<dbReference type="InterPro" id="IPR013325">
    <property type="entry name" value="RNA_pol_sigma_r2"/>
</dbReference>
<proteinExistence type="inferred from homology"/>
<keyword evidence="8" id="KW-1185">Reference proteome</keyword>
<evidence type="ECO:0000256" key="3">
    <source>
        <dbReference type="ARBA" id="ARBA00023082"/>
    </source>
</evidence>
<comment type="similarity">
    <text evidence="1">Belongs to the sigma-70 factor family.</text>
</comment>
<feature type="domain" description="RNA polymerase sigma-70" evidence="6">
    <location>
        <begin position="493"/>
        <end position="519"/>
    </location>
</feature>
<dbReference type="InterPro" id="IPR000943">
    <property type="entry name" value="RNA_pol_sigma70"/>
</dbReference>
<evidence type="ECO:0000313" key="8">
    <source>
        <dbReference type="Proteomes" id="UP000652761"/>
    </source>
</evidence>
<dbReference type="PANTHER" id="PTHR30603">
    <property type="entry name" value="RNA POLYMERASE SIGMA FACTOR RPO"/>
    <property type="match status" value="1"/>
</dbReference>
<dbReference type="PROSITE" id="PS00716">
    <property type="entry name" value="SIGMA70_2"/>
    <property type="match status" value="1"/>
</dbReference>
<reference evidence="7" key="1">
    <citation type="submission" date="2017-07" db="EMBL/GenBank/DDBJ databases">
        <title>Taro Niue Genome Assembly and Annotation.</title>
        <authorList>
            <person name="Atibalentja N."/>
            <person name="Keating K."/>
            <person name="Fields C.J."/>
        </authorList>
    </citation>
    <scope>NUCLEOTIDE SEQUENCE</scope>
    <source>
        <strain evidence="7">Niue_2</strain>
        <tissue evidence="7">Leaf</tissue>
    </source>
</reference>
<dbReference type="Pfam" id="PF04545">
    <property type="entry name" value="Sigma70_r4"/>
    <property type="match status" value="1"/>
</dbReference>
<dbReference type="InterPro" id="IPR007627">
    <property type="entry name" value="RNA_pol_sigma70_r2"/>
</dbReference>
<organism evidence="7 8">
    <name type="scientific">Colocasia esculenta</name>
    <name type="common">Wild taro</name>
    <name type="synonym">Arum esculentum</name>
    <dbReference type="NCBI Taxonomy" id="4460"/>
    <lineage>
        <taxon>Eukaryota</taxon>
        <taxon>Viridiplantae</taxon>
        <taxon>Streptophyta</taxon>
        <taxon>Embryophyta</taxon>
        <taxon>Tracheophyta</taxon>
        <taxon>Spermatophyta</taxon>
        <taxon>Magnoliopsida</taxon>
        <taxon>Liliopsida</taxon>
        <taxon>Araceae</taxon>
        <taxon>Aroideae</taxon>
        <taxon>Colocasieae</taxon>
        <taxon>Colocasia</taxon>
    </lineage>
</organism>
<dbReference type="InterPro" id="IPR036388">
    <property type="entry name" value="WH-like_DNA-bd_sf"/>
</dbReference>
<accession>A0A843TQ99</accession>
<evidence type="ECO:0000256" key="1">
    <source>
        <dbReference type="ARBA" id="ARBA00007788"/>
    </source>
</evidence>
<protein>
    <recommendedName>
        <fullName evidence="6">RNA polymerase sigma-70 domain-containing protein</fullName>
    </recommendedName>
</protein>
<dbReference type="CDD" id="cd06171">
    <property type="entry name" value="Sigma70_r4"/>
    <property type="match status" value="1"/>
</dbReference>
<evidence type="ECO:0000256" key="4">
    <source>
        <dbReference type="ARBA" id="ARBA00023125"/>
    </source>
</evidence>
<dbReference type="PRINTS" id="PR00046">
    <property type="entry name" value="SIGMA70FCT"/>
</dbReference>
<dbReference type="Pfam" id="PF04542">
    <property type="entry name" value="Sigma70_r2"/>
    <property type="match status" value="1"/>
</dbReference>
<keyword evidence="3" id="KW-0731">Sigma factor</keyword>
<dbReference type="InterPro" id="IPR007630">
    <property type="entry name" value="RNA_pol_sigma70_r4"/>
</dbReference>
<dbReference type="PANTHER" id="PTHR30603:SF13">
    <property type="entry name" value="RNA POLYMERASE SIGMA FACTOR SIGC"/>
    <property type="match status" value="1"/>
</dbReference>
<keyword evidence="2" id="KW-0805">Transcription regulation</keyword>
<dbReference type="Gene3D" id="1.10.10.10">
    <property type="entry name" value="Winged helix-like DNA-binding domain superfamily/Winged helix DNA-binding domain"/>
    <property type="match status" value="1"/>
</dbReference>
<dbReference type="Proteomes" id="UP000652761">
    <property type="component" value="Unassembled WGS sequence"/>
</dbReference>
<name>A0A843TQ99_COLES</name>
<evidence type="ECO:0000256" key="2">
    <source>
        <dbReference type="ARBA" id="ARBA00023015"/>
    </source>
</evidence>
<evidence type="ECO:0000259" key="6">
    <source>
        <dbReference type="PROSITE" id="PS00716"/>
    </source>
</evidence>
<evidence type="ECO:0000256" key="5">
    <source>
        <dbReference type="ARBA" id="ARBA00023163"/>
    </source>
</evidence>
<dbReference type="InterPro" id="IPR014284">
    <property type="entry name" value="RNA_pol_sigma-70_dom"/>
</dbReference>
<dbReference type="GO" id="GO:0006352">
    <property type="term" value="P:DNA-templated transcription initiation"/>
    <property type="evidence" value="ECO:0007669"/>
    <property type="project" value="InterPro"/>
</dbReference>
<dbReference type="AlphaFoldDB" id="A0A843TQ99"/>
<dbReference type="OrthoDB" id="206108at2759"/>
<evidence type="ECO:0000313" key="7">
    <source>
        <dbReference type="EMBL" id="MQL72366.1"/>
    </source>
</evidence>